<dbReference type="RefSeq" id="WP_072338633.1">
    <property type="nucleotide sequence ID" value="NZ_FPKU01000001.1"/>
</dbReference>
<dbReference type="OrthoDB" id="7743618at2"/>
<gene>
    <name evidence="6" type="ORF">SAMN02983003_0290</name>
</gene>
<comment type="subcellular location">
    <subcellularLocation>
        <location evidence="1">Membrane</location>
    </subcellularLocation>
</comment>
<evidence type="ECO:0000256" key="2">
    <source>
        <dbReference type="ARBA" id="ARBA00022692"/>
    </source>
</evidence>
<evidence type="ECO:0000256" key="3">
    <source>
        <dbReference type="ARBA" id="ARBA00022989"/>
    </source>
</evidence>
<name>A0A1K2HUA3_9HYPH</name>
<dbReference type="PANTHER" id="PTHR35371">
    <property type="entry name" value="INNER MEMBRANE PROTEIN"/>
    <property type="match status" value="1"/>
</dbReference>
<dbReference type="InterPro" id="IPR001129">
    <property type="entry name" value="Membr-assoc_MAPEG"/>
</dbReference>
<dbReference type="PANTHER" id="PTHR35371:SF1">
    <property type="entry name" value="BLR7753 PROTEIN"/>
    <property type="match status" value="1"/>
</dbReference>
<dbReference type="Proteomes" id="UP000183447">
    <property type="component" value="Unassembled WGS sequence"/>
</dbReference>
<feature type="transmembrane region" description="Helical" evidence="5">
    <location>
        <begin position="63"/>
        <end position="89"/>
    </location>
</feature>
<evidence type="ECO:0000256" key="4">
    <source>
        <dbReference type="ARBA" id="ARBA00023136"/>
    </source>
</evidence>
<keyword evidence="7" id="KW-1185">Reference proteome</keyword>
<dbReference type="InterPro" id="IPR023352">
    <property type="entry name" value="MAPEG-like_dom_sf"/>
</dbReference>
<evidence type="ECO:0000256" key="5">
    <source>
        <dbReference type="SAM" id="Phobius"/>
    </source>
</evidence>
<organism evidence="6 7">
    <name type="scientific">Devosia enhydra</name>
    <dbReference type="NCBI Taxonomy" id="665118"/>
    <lineage>
        <taxon>Bacteria</taxon>
        <taxon>Pseudomonadati</taxon>
        <taxon>Pseudomonadota</taxon>
        <taxon>Alphaproteobacteria</taxon>
        <taxon>Hyphomicrobiales</taxon>
        <taxon>Devosiaceae</taxon>
        <taxon>Devosia</taxon>
    </lineage>
</organism>
<dbReference type="Pfam" id="PF01124">
    <property type="entry name" value="MAPEG"/>
    <property type="match status" value="1"/>
</dbReference>
<dbReference type="SUPFAM" id="SSF161084">
    <property type="entry name" value="MAPEG domain-like"/>
    <property type="match status" value="1"/>
</dbReference>
<dbReference type="AlphaFoldDB" id="A0A1K2HUA3"/>
<evidence type="ECO:0000313" key="7">
    <source>
        <dbReference type="Proteomes" id="UP000183447"/>
    </source>
</evidence>
<dbReference type="STRING" id="665118.SAMN02983003_0290"/>
<accession>A0A1K2HUA3</accession>
<keyword evidence="4 5" id="KW-0472">Membrane</keyword>
<feature type="transmembrane region" description="Helical" evidence="5">
    <location>
        <begin position="109"/>
        <end position="130"/>
    </location>
</feature>
<keyword evidence="3 5" id="KW-1133">Transmembrane helix</keyword>
<keyword evidence="2 5" id="KW-0812">Transmembrane</keyword>
<protein>
    <submittedName>
        <fullName evidence="6">Uncharacterized conserved protein, MAPEG superfamily</fullName>
    </submittedName>
</protein>
<reference evidence="6 7" key="1">
    <citation type="submission" date="2016-11" db="EMBL/GenBank/DDBJ databases">
        <authorList>
            <person name="Jaros S."/>
            <person name="Januszkiewicz K."/>
            <person name="Wedrychowicz H."/>
        </authorList>
    </citation>
    <scope>NUCLEOTIDE SEQUENCE [LARGE SCALE GENOMIC DNA]</scope>
    <source>
        <strain evidence="6 7">ATCC 23634</strain>
    </source>
</reference>
<evidence type="ECO:0000256" key="1">
    <source>
        <dbReference type="ARBA" id="ARBA00004370"/>
    </source>
</evidence>
<dbReference type="Gene3D" id="1.20.120.550">
    <property type="entry name" value="Membrane associated eicosanoid/glutathione metabolism-like domain"/>
    <property type="match status" value="1"/>
</dbReference>
<sequence length="135" mass="14682">MLLLAIFLVLALAFIQAFLPGAYLAKQVGPEVQMGPRDKLPPPTPELSRAQNALRNLHETLPIFLTLAILSIVLGEAGWLTLLGAWIFLIGRIGHVICYLKGLSPWRSIAFTVAFLGLVLLALPLLPYIWNGTGA</sequence>
<dbReference type="GO" id="GO:0016020">
    <property type="term" value="C:membrane"/>
    <property type="evidence" value="ECO:0007669"/>
    <property type="project" value="UniProtKB-SubCell"/>
</dbReference>
<proteinExistence type="predicted"/>
<evidence type="ECO:0000313" key="6">
    <source>
        <dbReference type="EMBL" id="SFZ81062.1"/>
    </source>
</evidence>
<dbReference type="EMBL" id="FPKU01000001">
    <property type="protein sequence ID" value="SFZ81062.1"/>
    <property type="molecule type" value="Genomic_DNA"/>
</dbReference>